<dbReference type="OMA" id="CYPNDSE"/>
<dbReference type="OrthoDB" id="3269480at2759"/>
<evidence type="ECO:0000313" key="2">
    <source>
        <dbReference type="Proteomes" id="UP000218811"/>
    </source>
</evidence>
<reference evidence="1 2" key="1">
    <citation type="journal article" date="2012" name="Science">
        <title>The Paleozoic origin of enzymatic lignin decomposition reconstructed from 31 fungal genomes.</title>
        <authorList>
            <person name="Floudas D."/>
            <person name="Binder M."/>
            <person name="Riley R."/>
            <person name="Barry K."/>
            <person name="Blanchette R.A."/>
            <person name="Henrissat B."/>
            <person name="Martinez A.T."/>
            <person name="Otillar R."/>
            <person name="Spatafora J.W."/>
            <person name="Yadav J.S."/>
            <person name="Aerts A."/>
            <person name="Benoit I."/>
            <person name="Boyd A."/>
            <person name="Carlson A."/>
            <person name="Copeland A."/>
            <person name="Coutinho P.M."/>
            <person name="de Vries R.P."/>
            <person name="Ferreira P."/>
            <person name="Findley K."/>
            <person name="Foster B."/>
            <person name="Gaskell J."/>
            <person name="Glotzer D."/>
            <person name="Gorecki P."/>
            <person name="Heitman J."/>
            <person name="Hesse C."/>
            <person name="Hori C."/>
            <person name="Igarashi K."/>
            <person name="Jurgens J.A."/>
            <person name="Kallen N."/>
            <person name="Kersten P."/>
            <person name="Kohler A."/>
            <person name="Kuees U."/>
            <person name="Kumar T.K.A."/>
            <person name="Kuo A."/>
            <person name="LaButti K."/>
            <person name="Larrondo L.F."/>
            <person name="Lindquist E."/>
            <person name="Ling A."/>
            <person name="Lombard V."/>
            <person name="Lucas S."/>
            <person name="Lundell T."/>
            <person name="Martin R."/>
            <person name="McLaughlin D.J."/>
            <person name="Morgenstern I."/>
            <person name="Morin E."/>
            <person name="Murat C."/>
            <person name="Nagy L.G."/>
            <person name="Nolan M."/>
            <person name="Ohm R.A."/>
            <person name="Patyshakuliyeva A."/>
            <person name="Rokas A."/>
            <person name="Ruiz-Duenas F.J."/>
            <person name="Sabat G."/>
            <person name="Salamov A."/>
            <person name="Samejima M."/>
            <person name="Schmutz J."/>
            <person name="Slot J.C."/>
            <person name="St John F."/>
            <person name="Stenlid J."/>
            <person name="Sun H."/>
            <person name="Sun S."/>
            <person name="Syed K."/>
            <person name="Tsang A."/>
            <person name="Wiebenga A."/>
            <person name="Young D."/>
            <person name="Pisabarro A."/>
            <person name="Eastwood D.C."/>
            <person name="Martin F."/>
            <person name="Cullen D."/>
            <person name="Grigoriev I.V."/>
            <person name="Hibbett D.S."/>
        </authorList>
    </citation>
    <scope>NUCLEOTIDE SEQUENCE [LARGE SCALE GENOMIC DNA]</scope>
    <source>
        <strain evidence="1 2">MD-104</strain>
    </source>
</reference>
<organism evidence="1 2">
    <name type="scientific">Wolfiporia cocos (strain MD-104)</name>
    <name type="common">Brown rot fungus</name>
    <dbReference type="NCBI Taxonomy" id="742152"/>
    <lineage>
        <taxon>Eukaryota</taxon>
        <taxon>Fungi</taxon>
        <taxon>Dikarya</taxon>
        <taxon>Basidiomycota</taxon>
        <taxon>Agaricomycotina</taxon>
        <taxon>Agaricomycetes</taxon>
        <taxon>Polyporales</taxon>
        <taxon>Phaeolaceae</taxon>
        <taxon>Wolfiporia</taxon>
    </lineage>
</organism>
<dbReference type="Proteomes" id="UP000218811">
    <property type="component" value="Unassembled WGS sequence"/>
</dbReference>
<name>A0A2H3JYB9_WOLCO</name>
<keyword evidence="2" id="KW-1185">Reference proteome</keyword>
<dbReference type="STRING" id="742152.A0A2H3JYB9"/>
<accession>A0A2H3JYB9</accession>
<protein>
    <submittedName>
        <fullName evidence="1">Uncharacterized protein</fullName>
    </submittedName>
</protein>
<dbReference type="AlphaFoldDB" id="A0A2H3JYB9"/>
<proteinExistence type="predicted"/>
<dbReference type="EMBL" id="KB468113">
    <property type="protein sequence ID" value="PCH41147.1"/>
    <property type="molecule type" value="Genomic_DNA"/>
</dbReference>
<evidence type="ECO:0000313" key="1">
    <source>
        <dbReference type="EMBL" id="PCH41147.1"/>
    </source>
</evidence>
<gene>
    <name evidence="1" type="ORF">WOLCODRAFT_99932</name>
</gene>
<sequence>MPVCQQRLIPQQLLRGVSMGVGVPSISASLRPMQTEIPTVIQLTYDKKGPFHIRGPNWRSLLKLMAMMGSTRIEPSTETIANATKDIRLRVVVSFVKVHSTSPEWNTVLYMSMDRPVKSDTPNAQRYRNGDTTMLPWSYTLTAPPAVLRDGADAAMSKFYTVPNTPGNLYPTLPISMPDLATYLATALDVSRNGAHEGIPGLRRLSKLIDSIYPLDQIELDDEKRGMRQKLKSFVGLGSKPSRSRNDQTYDLVTPFVPDEFGR</sequence>